<proteinExistence type="predicted"/>
<accession>A0A0C9Y4G8</accession>
<dbReference type="Proteomes" id="UP000054477">
    <property type="component" value="Unassembled WGS sequence"/>
</dbReference>
<dbReference type="HOGENOM" id="CLU_2483711_0_0_1"/>
<evidence type="ECO:0000313" key="2">
    <source>
        <dbReference type="Proteomes" id="UP000054477"/>
    </source>
</evidence>
<reference evidence="1 2" key="1">
    <citation type="submission" date="2014-04" db="EMBL/GenBank/DDBJ databases">
        <authorList>
            <consortium name="DOE Joint Genome Institute"/>
            <person name="Kuo A."/>
            <person name="Kohler A."/>
            <person name="Nagy L.G."/>
            <person name="Floudas D."/>
            <person name="Copeland A."/>
            <person name="Barry K.W."/>
            <person name="Cichocki N."/>
            <person name="Veneault-Fourrey C."/>
            <person name="LaButti K."/>
            <person name="Lindquist E.A."/>
            <person name="Lipzen A."/>
            <person name="Lundell T."/>
            <person name="Morin E."/>
            <person name="Murat C."/>
            <person name="Sun H."/>
            <person name="Tunlid A."/>
            <person name="Henrissat B."/>
            <person name="Grigoriev I.V."/>
            <person name="Hibbett D.S."/>
            <person name="Martin F."/>
            <person name="Nordberg H.P."/>
            <person name="Cantor M.N."/>
            <person name="Hua S.X."/>
        </authorList>
    </citation>
    <scope>NUCLEOTIDE SEQUENCE [LARGE SCALE GENOMIC DNA]</scope>
    <source>
        <strain evidence="1 2">LaAM-08-1</strain>
    </source>
</reference>
<gene>
    <name evidence="1" type="ORF">K443DRAFT_494589</name>
</gene>
<keyword evidence="2" id="KW-1185">Reference proteome</keyword>
<evidence type="ECO:0000313" key="1">
    <source>
        <dbReference type="EMBL" id="KIK08869.1"/>
    </source>
</evidence>
<reference evidence="2" key="2">
    <citation type="submission" date="2015-01" db="EMBL/GenBank/DDBJ databases">
        <title>Evolutionary Origins and Diversification of the Mycorrhizal Mutualists.</title>
        <authorList>
            <consortium name="DOE Joint Genome Institute"/>
            <consortium name="Mycorrhizal Genomics Consortium"/>
            <person name="Kohler A."/>
            <person name="Kuo A."/>
            <person name="Nagy L.G."/>
            <person name="Floudas D."/>
            <person name="Copeland A."/>
            <person name="Barry K.W."/>
            <person name="Cichocki N."/>
            <person name="Veneault-Fourrey C."/>
            <person name="LaButti K."/>
            <person name="Lindquist E.A."/>
            <person name="Lipzen A."/>
            <person name="Lundell T."/>
            <person name="Morin E."/>
            <person name="Murat C."/>
            <person name="Riley R."/>
            <person name="Ohm R."/>
            <person name="Sun H."/>
            <person name="Tunlid A."/>
            <person name="Henrissat B."/>
            <person name="Grigoriev I.V."/>
            <person name="Hibbett D.S."/>
            <person name="Martin F."/>
        </authorList>
    </citation>
    <scope>NUCLEOTIDE SEQUENCE [LARGE SCALE GENOMIC DNA]</scope>
    <source>
        <strain evidence="2">LaAM-08-1</strain>
    </source>
</reference>
<sequence length="87" mass="9661">MNRHRHSSSSLVRCALRPLSSFRTFFFLDLCNSVVDPRLLVSSSHSCASNSDKHTANVLLPHKTARLLTLLRSLTAKPHSNLLHNAG</sequence>
<name>A0A0C9Y4G8_9AGAR</name>
<protein>
    <submittedName>
        <fullName evidence="1">Uncharacterized protein</fullName>
    </submittedName>
</protein>
<dbReference type="EMBL" id="KN838540">
    <property type="protein sequence ID" value="KIK08869.1"/>
    <property type="molecule type" value="Genomic_DNA"/>
</dbReference>
<organism evidence="1 2">
    <name type="scientific">Laccaria amethystina LaAM-08-1</name>
    <dbReference type="NCBI Taxonomy" id="1095629"/>
    <lineage>
        <taxon>Eukaryota</taxon>
        <taxon>Fungi</taxon>
        <taxon>Dikarya</taxon>
        <taxon>Basidiomycota</taxon>
        <taxon>Agaricomycotina</taxon>
        <taxon>Agaricomycetes</taxon>
        <taxon>Agaricomycetidae</taxon>
        <taxon>Agaricales</taxon>
        <taxon>Agaricineae</taxon>
        <taxon>Hydnangiaceae</taxon>
        <taxon>Laccaria</taxon>
    </lineage>
</organism>
<dbReference type="AlphaFoldDB" id="A0A0C9Y4G8"/>